<dbReference type="SUPFAM" id="SSF56059">
    <property type="entry name" value="Glutathione synthetase ATP-binding domain-like"/>
    <property type="match status" value="1"/>
</dbReference>
<keyword evidence="5" id="KW-1185">Reference proteome</keyword>
<keyword evidence="1" id="KW-0067">ATP-binding</keyword>
<protein>
    <submittedName>
        <fullName evidence="4">Biotin carboxylase</fullName>
    </submittedName>
</protein>
<feature type="domain" description="ATP-grasp" evidence="3">
    <location>
        <begin position="172"/>
        <end position="373"/>
    </location>
</feature>
<evidence type="ECO:0000256" key="2">
    <source>
        <dbReference type="SAM" id="MobiDB-lite"/>
    </source>
</evidence>
<dbReference type="PROSITE" id="PS50975">
    <property type="entry name" value="ATP_GRASP"/>
    <property type="match status" value="1"/>
</dbReference>
<dbReference type="Gene3D" id="3.30.470.20">
    <property type="entry name" value="ATP-grasp fold, B domain"/>
    <property type="match status" value="1"/>
</dbReference>
<dbReference type="EMBL" id="BAABAB010000007">
    <property type="protein sequence ID" value="GAA3610812.1"/>
    <property type="molecule type" value="Genomic_DNA"/>
</dbReference>
<evidence type="ECO:0000256" key="1">
    <source>
        <dbReference type="PROSITE-ProRule" id="PRU00409"/>
    </source>
</evidence>
<evidence type="ECO:0000313" key="4">
    <source>
        <dbReference type="EMBL" id="GAA3610812.1"/>
    </source>
</evidence>
<dbReference type="RefSeq" id="WP_344802111.1">
    <property type="nucleotide sequence ID" value="NZ_BAABAB010000007.1"/>
</dbReference>
<proteinExistence type="predicted"/>
<reference evidence="5" key="1">
    <citation type="journal article" date="2019" name="Int. J. Syst. Evol. Microbiol.">
        <title>The Global Catalogue of Microorganisms (GCM) 10K type strain sequencing project: providing services to taxonomists for standard genome sequencing and annotation.</title>
        <authorList>
            <consortium name="The Broad Institute Genomics Platform"/>
            <consortium name="The Broad Institute Genome Sequencing Center for Infectious Disease"/>
            <person name="Wu L."/>
            <person name="Ma J."/>
        </authorList>
    </citation>
    <scope>NUCLEOTIDE SEQUENCE [LARGE SCALE GENOMIC DNA]</scope>
    <source>
        <strain evidence="5">JCM 16929</strain>
    </source>
</reference>
<name>A0ABP6ZP44_9ACTN</name>
<dbReference type="Proteomes" id="UP001501490">
    <property type="component" value="Unassembled WGS sequence"/>
</dbReference>
<feature type="region of interest" description="Disordered" evidence="2">
    <location>
        <begin position="1"/>
        <end position="31"/>
    </location>
</feature>
<accession>A0ABP6ZP44</accession>
<comment type="caution">
    <text evidence="4">The sequence shown here is derived from an EMBL/GenBank/DDBJ whole genome shotgun (WGS) entry which is preliminary data.</text>
</comment>
<evidence type="ECO:0000259" key="3">
    <source>
        <dbReference type="PROSITE" id="PS50975"/>
    </source>
</evidence>
<dbReference type="InterPro" id="IPR011761">
    <property type="entry name" value="ATP-grasp"/>
</dbReference>
<gene>
    <name evidence="4" type="ORF">GCM10022236_10630</name>
</gene>
<sequence>MTDTGIDAESHEASGTELTYGNDAAFAPTDDDPIRRPLRNISEVRHFLRTNETPIYFVGATPFNLLGLDRWVRNFSYITYYDGWDGAHPRVFTPKRKPYIEFDSGEEINNWLLANAEVIAYIGSRTVPGVRPKICMVFFDDETERICAELGYDLILPKAALREHLDSKLVTTRLGNEVGAPSVPNILAVVESYDDLIGQAAAAGLGTDLVVQTAYGDSGKTTFFIDDEPGWKRCAKDIVGHEVKVMRRINNRPVAVEAVLTRCGTIVGPFMTELTGHPELTPYRGGWCGNEMFPDVLDDDLRRRAGDLVRRLGDRLGQEGYRGFFEVDVLIDVDDGEAYLGELNPRISGASSITNVTAGAYADVPLFAFHLLEFMGVDFELDVAEINERWLELASADLWSQMVIKETSPVVELITDSAPTGQYVIDRSGALVFRRAALDWHQLQNDSEAFFLRIYGAGDYRWKGADLGVVVTKDRLQHSVGNGPYALTIRAKHLIEAIRDQYTGLPLRDARPPTLRASNSTIK</sequence>
<dbReference type="NCBIfam" id="NF005096">
    <property type="entry name" value="PRK06524.1"/>
    <property type="match status" value="1"/>
</dbReference>
<keyword evidence="1" id="KW-0547">Nucleotide-binding</keyword>
<organism evidence="4 5">
    <name type="scientific">Microlunatus ginsengisoli</name>
    <dbReference type="NCBI Taxonomy" id="363863"/>
    <lineage>
        <taxon>Bacteria</taxon>
        <taxon>Bacillati</taxon>
        <taxon>Actinomycetota</taxon>
        <taxon>Actinomycetes</taxon>
        <taxon>Propionibacteriales</taxon>
        <taxon>Propionibacteriaceae</taxon>
        <taxon>Microlunatus</taxon>
    </lineage>
</organism>
<evidence type="ECO:0000313" key="5">
    <source>
        <dbReference type="Proteomes" id="UP001501490"/>
    </source>
</evidence>